<dbReference type="Gene3D" id="2.40.50.100">
    <property type="match status" value="2"/>
</dbReference>
<feature type="coiled-coil region" evidence="4">
    <location>
        <begin position="212"/>
        <end position="246"/>
    </location>
</feature>
<keyword evidence="6" id="KW-1133">Transmembrane helix</keyword>
<dbReference type="Gene3D" id="2.40.30.170">
    <property type="match status" value="1"/>
</dbReference>
<dbReference type="InterPro" id="IPR006143">
    <property type="entry name" value="RND_pump_MFP"/>
</dbReference>
<protein>
    <submittedName>
        <fullName evidence="9">Efflux RND transporter periplasmic adaptor subunit</fullName>
    </submittedName>
</protein>
<keyword evidence="6" id="KW-0812">Transmembrane</keyword>
<evidence type="ECO:0000313" key="10">
    <source>
        <dbReference type="Proteomes" id="UP000664277"/>
    </source>
</evidence>
<feature type="compositionally biased region" description="Gly residues" evidence="5">
    <location>
        <begin position="476"/>
        <end position="489"/>
    </location>
</feature>
<dbReference type="InterPro" id="IPR050465">
    <property type="entry name" value="UPF0194_transport"/>
</dbReference>
<dbReference type="NCBIfam" id="TIGR01730">
    <property type="entry name" value="RND_mfp"/>
    <property type="match status" value="1"/>
</dbReference>
<sequence>MTSTQNDTSKLSNPRNKKNWVKKGLVGALLLSIAGGGYYFFEQNKAGHEKEEISKNLIAVKRGRAKIYVLATGLIKPIQEVKISPKQTGLLKTLLVKQGDRVKEGQLIAVMDDSNLLGDAAAARGAYLAALDNVSKLESGNRPQEVSQARYQELKAKNAARQAKENIQRLEAQVEALTIQLSRNETFAKRQTYLAQEGAVSDQAGIDADTQAEVTKSQLRAAKQEKEQAEAALAQSLAEMNAIAEQHALMRAGYRKEDIEAARHSAMQAKGQLMRVESLINDTRIKAPFAGVITQKYTDAGAIVTPTTSAATTSATSSSIVALAGSLEMVAQVSESNLPKIKLGQPVEITATAYPDKIFRGKVTQIAPAAIVTSNVTTFEVHAEPLDKDSQLLAGMNVSAKFIVGELDDAITVPTVCVISRKGQSGVFMPDAKGEPEFKPVKTGPTTGRDIVITEGLKDGDKIFQGLSREQLAKEGYGGRQQPGQGSGPGASAMRMGGAGRMTRGFGN</sequence>
<comment type="caution">
    <text evidence="9">The sequence shown here is derived from an EMBL/GenBank/DDBJ whole genome shotgun (WGS) entry which is preliminary data.</text>
</comment>
<feature type="domain" description="Multidrug resistance protein MdtA-like barrel-sandwich hybrid" evidence="7">
    <location>
        <begin position="80"/>
        <end position="310"/>
    </location>
</feature>
<dbReference type="SUPFAM" id="SSF111369">
    <property type="entry name" value="HlyD-like secretion proteins"/>
    <property type="match status" value="2"/>
</dbReference>
<feature type="region of interest" description="Disordered" evidence="5">
    <location>
        <begin position="475"/>
        <end position="508"/>
    </location>
</feature>
<dbReference type="GO" id="GO:0016020">
    <property type="term" value="C:membrane"/>
    <property type="evidence" value="ECO:0007669"/>
    <property type="project" value="InterPro"/>
</dbReference>
<evidence type="ECO:0000259" key="7">
    <source>
        <dbReference type="Pfam" id="PF25917"/>
    </source>
</evidence>
<dbReference type="InterPro" id="IPR058625">
    <property type="entry name" value="MdtA-like_BSH"/>
</dbReference>
<evidence type="ECO:0000256" key="5">
    <source>
        <dbReference type="SAM" id="MobiDB-lite"/>
    </source>
</evidence>
<evidence type="ECO:0000256" key="3">
    <source>
        <dbReference type="ARBA" id="ARBA00023054"/>
    </source>
</evidence>
<accession>A0A8J7P9P2</accession>
<proteinExistence type="inferred from homology"/>
<keyword evidence="6" id="KW-0472">Membrane</keyword>
<evidence type="ECO:0000313" key="9">
    <source>
        <dbReference type="EMBL" id="MBN8661816.1"/>
    </source>
</evidence>
<gene>
    <name evidence="9" type="ORF">J0M35_15725</name>
</gene>
<dbReference type="AlphaFoldDB" id="A0A8J7P9P2"/>
<feature type="transmembrane region" description="Helical" evidence="6">
    <location>
        <begin position="20"/>
        <end position="41"/>
    </location>
</feature>
<reference evidence="9" key="1">
    <citation type="submission" date="2021-02" db="EMBL/GenBank/DDBJ databases">
        <title>Genome-Resolved Metagenomics of a Microbial Community Performing Photosynthetic Biological Nutrient Removal.</title>
        <authorList>
            <person name="Mcdaniel E.A."/>
        </authorList>
    </citation>
    <scope>NUCLEOTIDE SEQUENCE</scope>
    <source>
        <strain evidence="9">UWPOB_OBS1</strain>
    </source>
</reference>
<dbReference type="Pfam" id="PF25954">
    <property type="entry name" value="Beta-barrel_RND_2"/>
    <property type="match status" value="1"/>
</dbReference>
<evidence type="ECO:0000256" key="2">
    <source>
        <dbReference type="ARBA" id="ARBA00009477"/>
    </source>
</evidence>
<feature type="compositionally biased region" description="Low complexity" evidence="5">
    <location>
        <begin position="490"/>
        <end position="508"/>
    </location>
</feature>
<evidence type="ECO:0000256" key="6">
    <source>
        <dbReference type="SAM" id="Phobius"/>
    </source>
</evidence>
<dbReference type="InterPro" id="IPR058792">
    <property type="entry name" value="Beta-barrel_RND_2"/>
</dbReference>
<dbReference type="Pfam" id="PF25917">
    <property type="entry name" value="BSH_RND"/>
    <property type="match status" value="1"/>
</dbReference>
<evidence type="ECO:0000256" key="4">
    <source>
        <dbReference type="SAM" id="Coils"/>
    </source>
</evidence>
<dbReference type="GO" id="GO:0022857">
    <property type="term" value="F:transmembrane transporter activity"/>
    <property type="evidence" value="ECO:0007669"/>
    <property type="project" value="InterPro"/>
</dbReference>
<name>A0A8J7P9P2_9BACT</name>
<comment type="subcellular location">
    <subcellularLocation>
        <location evidence="1">Cell envelope</location>
    </subcellularLocation>
</comment>
<evidence type="ECO:0000256" key="1">
    <source>
        <dbReference type="ARBA" id="ARBA00004196"/>
    </source>
</evidence>
<dbReference type="PANTHER" id="PTHR32347:SF14">
    <property type="entry name" value="EFFLUX SYSTEM COMPONENT YKNX-RELATED"/>
    <property type="match status" value="1"/>
</dbReference>
<feature type="coiled-coil region" evidence="4">
    <location>
        <begin position="153"/>
        <end position="180"/>
    </location>
</feature>
<dbReference type="GO" id="GO:0030313">
    <property type="term" value="C:cell envelope"/>
    <property type="evidence" value="ECO:0007669"/>
    <property type="project" value="UniProtKB-SubCell"/>
</dbReference>
<dbReference type="Proteomes" id="UP000664277">
    <property type="component" value="Unassembled WGS sequence"/>
</dbReference>
<comment type="similarity">
    <text evidence="2">Belongs to the membrane fusion protein (MFP) (TC 8.A.1) family.</text>
</comment>
<dbReference type="EMBL" id="JAFLCK010000025">
    <property type="protein sequence ID" value="MBN8661816.1"/>
    <property type="molecule type" value="Genomic_DNA"/>
</dbReference>
<dbReference type="Gene3D" id="2.40.420.20">
    <property type="match status" value="1"/>
</dbReference>
<organism evidence="9 10">
    <name type="scientific">Candidatus Obscuribacter phosphatis</name>
    <dbReference type="NCBI Taxonomy" id="1906157"/>
    <lineage>
        <taxon>Bacteria</taxon>
        <taxon>Bacillati</taxon>
        <taxon>Candidatus Melainabacteria</taxon>
        <taxon>Candidatus Obscuribacterales</taxon>
        <taxon>Candidatus Obscuribacteraceae</taxon>
        <taxon>Candidatus Obscuribacter</taxon>
    </lineage>
</organism>
<keyword evidence="3 4" id="KW-0175">Coiled coil</keyword>
<dbReference type="PANTHER" id="PTHR32347">
    <property type="entry name" value="EFFLUX SYSTEM COMPONENT YKNX-RELATED"/>
    <property type="match status" value="1"/>
</dbReference>
<evidence type="ECO:0000259" key="8">
    <source>
        <dbReference type="Pfam" id="PF25954"/>
    </source>
</evidence>
<feature type="domain" description="CusB-like beta-barrel" evidence="8">
    <location>
        <begin position="330"/>
        <end position="402"/>
    </location>
</feature>
<dbReference type="PRINTS" id="PR01490">
    <property type="entry name" value="RTXTOXIND"/>
</dbReference>